<dbReference type="AlphaFoldDB" id="A0A1F6V6N8"/>
<accession>A0A1F6V6N8</accession>
<sequence>MKEELPKKIELNYSEFDEKIAMQESLLAEQRARLKEVLEDQIRNEAEIKNIQEGNLPPEERRAKLNSLMILKTELKFDVVFLEDVIQKKEIHIHRLEKNRQKHIEFLEGIETTGSVN</sequence>
<gene>
    <name evidence="1" type="ORF">A2647_05210</name>
</gene>
<proteinExistence type="predicted"/>
<evidence type="ECO:0000313" key="2">
    <source>
        <dbReference type="Proteomes" id="UP000177370"/>
    </source>
</evidence>
<evidence type="ECO:0000313" key="1">
    <source>
        <dbReference type="EMBL" id="OGI65323.1"/>
    </source>
</evidence>
<dbReference type="EMBL" id="MFTP01000021">
    <property type="protein sequence ID" value="OGI65323.1"/>
    <property type="molecule type" value="Genomic_DNA"/>
</dbReference>
<name>A0A1F6V6N8_9BACT</name>
<comment type="caution">
    <text evidence="1">The sequence shown here is derived from an EMBL/GenBank/DDBJ whole genome shotgun (WGS) entry which is preliminary data.</text>
</comment>
<protein>
    <submittedName>
        <fullName evidence="1">Uncharacterized protein</fullName>
    </submittedName>
</protein>
<dbReference type="Proteomes" id="UP000177370">
    <property type="component" value="Unassembled WGS sequence"/>
</dbReference>
<reference evidence="1 2" key="1">
    <citation type="journal article" date="2016" name="Nat. Commun.">
        <title>Thousands of microbial genomes shed light on interconnected biogeochemical processes in an aquifer system.</title>
        <authorList>
            <person name="Anantharaman K."/>
            <person name="Brown C.T."/>
            <person name="Hug L.A."/>
            <person name="Sharon I."/>
            <person name="Castelle C.J."/>
            <person name="Probst A.J."/>
            <person name="Thomas B.C."/>
            <person name="Singh A."/>
            <person name="Wilkins M.J."/>
            <person name="Karaoz U."/>
            <person name="Brodie E.L."/>
            <person name="Williams K.H."/>
            <person name="Hubbard S.S."/>
            <person name="Banfield J.F."/>
        </authorList>
    </citation>
    <scope>NUCLEOTIDE SEQUENCE [LARGE SCALE GENOMIC DNA]</scope>
</reference>
<organism evidence="1 2">
    <name type="scientific">Candidatus Nomurabacteria bacterium RIFCSPHIGHO2_01_FULL_40_24b</name>
    <dbReference type="NCBI Taxonomy" id="1801739"/>
    <lineage>
        <taxon>Bacteria</taxon>
        <taxon>Candidatus Nomuraibacteriota</taxon>
    </lineage>
</organism>